<sequence>MRDIISYLKDDYTLSSNPNSRKGGLVGLAATAIALGRSCIQCYESTSTSLASVGLSPLRGAVLVLFNAILTGLCKLRA</sequence>
<name>A0A1X7SG83_AMPQE</name>
<dbReference type="InParanoid" id="A0A1X7SG83"/>
<evidence type="ECO:0000313" key="1">
    <source>
        <dbReference type="EnsemblMetazoa" id="Aqu2.1.01096_001"/>
    </source>
</evidence>
<protein>
    <submittedName>
        <fullName evidence="1">Uncharacterized protein</fullName>
    </submittedName>
</protein>
<dbReference type="STRING" id="400682.A0A1X7SG83"/>
<dbReference type="EnsemblMetazoa" id="Aqu2.1.01096_001">
    <property type="protein sequence ID" value="Aqu2.1.01096_001"/>
    <property type="gene ID" value="Aqu2.1.01096"/>
</dbReference>
<reference evidence="1" key="1">
    <citation type="submission" date="2017-05" db="UniProtKB">
        <authorList>
            <consortium name="EnsemblMetazoa"/>
        </authorList>
    </citation>
    <scope>IDENTIFICATION</scope>
</reference>
<proteinExistence type="predicted"/>
<organism evidence="1">
    <name type="scientific">Amphimedon queenslandica</name>
    <name type="common">Sponge</name>
    <dbReference type="NCBI Taxonomy" id="400682"/>
    <lineage>
        <taxon>Eukaryota</taxon>
        <taxon>Metazoa</taxon>
        <taxon>Porifera</taxon>
        <taxon>Demospongiae</taxon>
        <taxon>Heteroscleromorpha</taxon>
        <taxon>Haplosclerida</taxon>
        <taxon>Niphatidae</taxon>
        <taxon>Amphimedon</taxon>
    </lineage>
</organism>
<accession>A0A1X7SG83</accession>
<dbReference type="eggNOG" id="KOG0212">
    <property type="taxonomic scope" value="Eukaryota"/>
</dbReference>
<dbReference type="AlphaFoldDB" id="A0A1X7SG83"/>